<proteinExistence type="predicted"/>
<name>A0A4Z1SN31_GIAMU</name>
<dbReference type="OrthoDB" id="10252410at2759"/>
<protein>
    <submittedName>
        <fullName evidence="1">Uncharacterized protein</fullName>
    </submittedName>
</protein>
<keyword evidence="2" id="KW-1185">Reference proteome</keyword>
<evidence type="ECO:0000313" key="2">
    <source>
        <dbReference type="Proteomes" id="UP000315496"/>
    </source>
</evidence>
<dbReference type="EMBL" id="VDLU01000005">
    <property type="protein sequence ID" value="TNJ26245.1"/>
    <property type="molecule type" value="Genomic_DNA"/>
</dbReference>
<gene>
    <name evidence="1" type="ORF">GMRT_13281</name>
</gene>
<organism evidence="1 2">
    <name type="scientific">Giardia muris</name>
    <dbReference type="NCBI Taxonomy" id="5742"/>
    <lineage>
        <taxon>Eukaryota</taxon>
        <taxon>Metamonada</taxon>
        <taxon>Diplomonadida</taxon>
        <taxon>Hexamitidae</taxon>
        <taxon>Giardiinae</taxon>
        <taxon>Giardia</taxon>
    </lineage>
</organism>
<comment type="caution">
    <text evidence="1">The sequence shown here is derived from an EMBL/GenBank/DDBJ whole genome shotgun (WGS) entry which is preliminary data.</text>
</comment>
<reference evidence="1 2" key="1">
    <citation type="submission" date="2019-05" db="EMBL/GenBank/DDBJ databases">
        <title>The compact genome of Giardia muris reveals important steps in the evolution of intestinal protozoan parasites.</title>
        <authorList>
            <person name="Xu F."/>
            <person name="Jimenez-Gonzalez A."/>
            <person name="Einarsson E."/>
            <person name="Astvaldsson A."/>
            <person name="Peirasmaki D."/>
            <person name="Eckmann L."/>
            <person name="Andersson J.O."/>
            <person name="Svard S.G."/>
            <person name="Jerlstrom-Hultqvist J."/>
        </authorList>
    </citation>
    <scope>NUCLEOTIDE SEQUENCE [LARGE SCALE GENOMIC DNA]</scope>
    <source>
        <strain evidence="1 2">Roberts-Thomson</strain>
    </source>
</reference>
<evidence type="ECO:0000313" key="1">
    <source>
        <dbReference type="EMBL" id="TNJ26245.1"/>
    </source>
</evidence>
<sequence length="899" mass="101206">MSTCERPSRDVRHIQLSIQDMGHYYAPRTTEEHALDDPIPAYAVVPHQLELEGRYYSSHQDLPPLCDDPTNPWFYVNDCRPTYRDPVYQALFPQLLIRGTPHHTPQSLTPAGPHVVRKAEELANFYKDFEGVCGIAVALLAELYLARIMESREILARIKQYTRAITSGKKHAAHPTDFGSLHPNAFLNTVIDTLTARLKSHFVGLRFYHDSTIATGLKTPLALIDFDEYEQFGPGGGVFDSWDLDDYEFVSGMEAIKDFCDVLSEDWHCSQLPSNMSHSSMIDTPCYRRARTRKASSLIDLPYPEYIVIRPPIDTDGHPILVKPLGRWYTVYELVIKVATMCMLTDDDFVADFTNRRPQKYQSVRDRFADKDDADKGGSCTVCGRIEFDSYQEHVESRGHKKKYLAELNKLFRPRFVEGKDTEEEIRLLKPSLTCLEYIRWVSAHFDRKARLSRQLTQLADAVASSENLDYRMACRAVTRACHSLHLPIILDGEDKPARASSPTISTPDFQHWLKKVRDTSLDSLELHCTHPLSESLIEAITRLLFHTELTCSHLPLKYARSLRERLAYWGSPHRSHLLDFHLTRTEIRNAYAAGTVDERRGLCALAALSRNSESIGEELLILHGHEMFVLTKDVKEYEITGEAGSSLQHLADFVAAALRNTFDVRTFNEINGQPLNPPKLALPRFSQPFPQYLPEFPDHDAELSLIREQTEKVPSELATALLQEVELLFDGTRDVSDFTDTEDSTIGNYDDDSLPRMTYSASEPSLSLQRGCIFANSIPGPLQVSPYAVSVLWAHDDISMKQEVYAELSDLSRTCAVYSATVPPYLGSADYASALIDTCDLTIATTMAHISDSVLPPGDALLVGTAALTQARKTLLDLGIGMCPSVLESRTAERLIVT</sequence>
<dbReference type="VEuPathDB" id="GiardiaDB:GMRT_13281"/>
<accession>A0A4Z1SN31</accession>
<dbReference type="AlphaFoldDB" id="A0A4Z1SN31"/>
<dbReference type="Proteomes" id="UP000315496">
    <property type="component" value="Chromosome 5"/>
</dbReference>